<dbReference type="InterPro" id="IPR050931">
    <property type="entry name" value="Mito_Protein_Transport_Metaxin"/>
</dbReference>
<organism evidence="3">
    <name type="scientific">Spodoptera frugiperda</name>
    <name type="common">Fall armyworm</name>
    <dbReference type="NCBI Taxonomy" id="7108"/>
    <lineage>
        <taxon>Eukaryota</taxon>
        <taxon>Metazoa</taxon>
        <taxon>Ecdysozoa</taxon>
        <taxon>Arthropoda</taxon>
        <taxon>Hexapoda</taxon>
        <taxon>Insecta</taxon>
        <taxon>Pterygota</taxon>
        <taxon>Neoptera</taxon>
        <taxon>Endopterygota</taxon>
        <taxon>Lepidoptera</taxon>
        <taxon>Glossata</taxon>
        <taxon>Ditrysia</taxon>
        <taxon>Noctuoidea</taxon>
        <taxon>Noctuidae</taxon>
        <taxon>Amphipyrinae</taxon>
        <taxon>Spodoptera</taxon>
    </lineage>
</organism>
<evidence type="ECO:0000259" key="2">
    <source>
        <dbReference type="Pfam" id="PF17172"/>
    </source>
</evidence>
<dbReference type="InterPro" id="IPR012336">
    <property type="entry name" value="Thioredoxin-like_fold"/>
</dbReference>
<proteinExistence type="predicted"/>
<dbReference type="AlphaFoldDB" id="A0A2H1V7S1"/>
<dbReference type="PANTHER" id="PTHR12289">
    <property type="entry name" value="METAXIN RELATED"/>
    <property type="match status" value="1"/>
</dbReference>
<dbReference type="PANTHER" id="PTHR12289:SF38">
    <property type="entry name" value="METAXIN-2"/>
    <property type="match status" value="1"/>
</dbReference>
<reference evidence="3" key="1">
    <citation type="submission" date="2016-07" db="EMBL/GenBank/DDBJ databases">
        <authorList>
            <person name="Bretaudeau A."/>
        </authorList>
    </citation>
    <scope>NUCLEOTIDE SEQUENCE</scope>
    <source>
        <strain evidence="3">Rice</strain>
        <tissue evidence="3">Whole body</tissue>
    </source>
</reference>
<sequence length="763" mass="84871">MPEFHITDSIITQLNVRVLKLPMSSTNVTFSELYALSKIIWTLTNGEGKHREETFFFLRGENLPITSPTLGEARGSVRLLLTKNHPVPSPAFRAGAPGGNHPMSSPALGEARGSVRLLLTKNHPVPSPAFRAAAPQSLPPMDIQNAKGVTSALRLFGGRYLRLGIGKTVIGIIGPPVSSLTQGNTTQALFHVSFLLLLTKNHLVPSPAFRTGAPVNQLGSSSGSGISPTGPTAPHPMIFTVYCFRAAPHRIDFASRSLTQDVASKSSSQEPWPDNVKLFQPYEVEQILLPDNASCLAVQAFLKTGSYTLGVANYVTYTGWKRMCSEPIGCVSNKEHTIGADRLLERTNRIVYTWSRSQRSRQLFHIHRLEADALGADRLHERERARDRSRSAPLRANTEIFSKSQKKPSDTLLDPGIEPEAPCLVVALATTRPTKHSTSECATYRLKWRCDGMLSSCHLWGGSPSSNLFYTSHIIGVEPIANCHILGTNPDSLLLLRYFRKVEKSPSLDSERVKTLLFNSGHSPANVAFPPQMCNLPFEVEMRWNAEFMSPSGRVPFIKCGAFVVSELEPIVQFAANKGVSLCGKLSTEEKAEMRAYMSLITNVLVNAELYISWVDNETFNAVTKVRNSSVYPWPLGWLQTRAKRNAVIKRLKALHWYDKTIDQVLADVKMCFLWYKPVKEQTDHVMVSNCRRRRHLKHKRRYKCVAGLLGVRNLRAFVNRGLGRGVIGPPVTLLTQRKRCFTSVFCEAVVSLRSSRHIRAEA</sequence>
<dbReference type="GO" id="GO:0007005">
    <property type="term" value="P:mitochondrion organization"/>
    <property type="evidence" value="ECO:0007669"/>
    <property type="project" value="TreeGrafter"/>
</dbReference>
<feature type="region of interest" description="Disordered" evidence="1">
    <location>
        <begin position="380"/>
        <end position="413"/>
    </location>
</feature>
<gene>
    <name evidence="3" type="ORF">SFRICE_023782</name>
</gene>
<dbReference type="EMBL" id="ODYU01001102">
    <property type="protein sequence ID" value="SOQ36857.1"/>
    <property type="molecule type" value="Genomic_DNA"/>
</dbReference>
<feature type="domain" description="Thioredoxin-like fold" evidence="2">
    <location>
        <begin position="532"/>
        <end position="618"/>
    </location>
</feature>
<accession>A0A2H1V7S1</accession>
<dbReference type="GO" id="GO:0001401">
    <property type="term" value="C:SAM complex"/>
    <property type="evidence" value="ECO:0007669"/>
    <property type="project" value="InterPro"/>
</dbReference>
<protein>
    <submittedName>
        <fullName evidence="3">SFRICE_023782</fullName>
    </submittedName>
</protein>
<dbReference type="Pfam" id="PF17172">
    <property type="entry name" value="GST_N_4"/>
    <property type="match status" value="1"/>
</dbReference>
<name>A0A2H1V7S1_SPOFR</name>
<feature type="compositionally biased region" description="Basic and acidic residues" evidence="1">
    <location>
        <begin position="380"/>
        <end position="390"/>
    </location>
</feature>
<evidence type="ECO:0000313" key="3">
    <source>
        <dbReference type="EMBL" id="SOQ36857.1"/>
    </source>
</evidence>
<evidence type="ECO:0000256" key="1">
    <source>
        <dbReference type="SAM" id="MobiDB-lite"/>
    </source>
</evidence>
<dbReference type="GO" id="GO:0015031">
    <property type="term" value="P:protein transport"/>
    <property type="evidence" value="ECO:0007669"/>
    <property type="project" value="UniProtKB-KW"/>
</dbReference>